<reference evidence="2" key="2">
    <citation type="journal article" date="2024" name="Plant">
        <title>Genomic evolution and insights into agronomic trait innovations of Sesamum species.</title>
        <authorList>
            <person name="Miao H."/>
            <person name="Wang L."/>
            <person name="Qu L."/>
            <person name="Liu H."/>
            <person name="Sun Y."/>
            <person name="Le M."/>
            <person name="Wang Q."/>
            <person name="Wei S."/>
            <person name="Zheng Y."/>
            <person name="Lin W."/>
            <person name="Duan Y."/>
            <person name="Cao H."/>
            <person name="Xiong S."/>
            <person name="Wang X."/>
            <person name="Wei L."/>
            <person name="Li C."/>
            <person name="Ma Q."/>
            <person name="Ju M."/>
            <person name="Zhao R."/>
            <person name="Li G."/>
            <person name="Mu C."/>
            <person name="Tian Q."/>
            <person name="Mei H."/>
            <person name="Zhang T."/>
            <person name="Gao T."/>
            <person name="Zhang H."/>
        </authorList>
    </citation>
    <scope>NUCLEOTIDE SEQUENCE</scope>
    <source>
        <strain evidence="2">3651</strain>
    </source>
</reference>
<evidence type="ECO:0000256" key="1">
    <source>
        <dbReference type="SAM" id="MobiDB-lite"/>
    </source>
</evidence>
<keyword evidence="3" id="KW-1185">Reference proteome</keyword>
<sequence length="138" mass="15578">MATNRPKSDPNQTQNSPDAGIEKGLKQGLQNWPEHEQLQLKPNTKCSSSDRNRPGKAGKHREVWNKIVQNLPSWKQQLVTCSANTKLRPAAAGRTTTSRLLGEAETETTTEVRSQRLNQRQNSFKPPRESPGKRRNIK</sequence>
<feature type="compositionally biased region" description="Polar residues" evidence="1">
    <location>
        <begin position="1"/>
        <end position="17"/>
    </location>
</feature>
<dbReference type="EMBL" id="JACGWO010000002">
    <property type="protein sequence ID" value="KAK4435605.1"/>
    <property type="molecule type" value="Genomic_DNA"/>
</dbReference>
<protein>
    <submittedName>
        <fullName evidence="2">Uncharacterized protein</fullName>
    </submittedName>
</protein>
<feature type="compositionally biased region" description="Polar residues" evidence="1">
    <location>
        <begin position="115"/>
        <end position="124"/>
    </location>
</feature>
<gene>
    <name evidence="2" type="ORF">Salat_0724000</name>
</gene>
<feature type="region of interest" description="Disordered" evidence="1">
    <location>
        <begin position="1"/>
        <end position="62"/>
    </location>
</feature>
<comment type="caution">
    <text evidence="2">The sequence shown here is derived from an EMBL/GenBank/DDBJ whole genome shotgun (WGS) entry which is preliminary data.</text>
</comment>
<dbReference type="AlphaFoldDB" id="A0AAE2CV38"/>
<feature type="region of interest" description="Disordered" evidence="1">
    <location>
        <begin position="87"/>
        <end position="138"/>
    </location>
</feature>
<evidence type="ECO:0000313" key="2">
    <source>
        <dbReference type="EMBL" id="KAK4435605.1"/>
    </source>
</evidence>
<accession>A0AAE2CV38</accession>
<reference evidence="2" key="1">
    <citation type="submission" date="2020-06" db="EMBL/GenBank/DDBJ databases">
        <authorList>
            <person name="Li T."/>
            <person name="Hu X."/>
            <person name="Zhang T."/>
            <person name="Song X."/>
            <person name="Zhang H."/>
            <person name="Dai N."/>
            <person name="Sheng W."/>
            <person name="Hou X."/>
            <person name="Wei L."/>
        </authorList>
    </citation>
    <scope>NUCLEOTIDE SEQUENCE</scope>
    <source>
        <strain evidence="2">3651</strain>
        <tissue evidence="2">Leaf</tissue>
    </source>
</reference>
<organism evidence="2 3">
    <name type="scientific">Sesamum alatum</name>
    <dbReference type="NCBI Taxonomy" id="300844"/>
    <lineage>
        <taxon>Eukaryota</taxon>
        <taxon>Viridiplantae</taxon>
        <taxon>Streptophyta</taxon>
        <taxon>Embryophyta</taxon>
        <taxon>Tracheophyta</taxon>
        <taxon>Spermatophyta</taxon>
        <taxon>Magnoliopsida</taxon>
        <taxon>eudicotyledons</taxon>
        <taxon>Gunneridae</taxon>
        <taxon>Pentapetalae</taxon>
        <taxon>asterids</taxon>
        <taxon>lamiids</taxon>
        <taxon>Lamiales</taxon>
        <taxon>Pedaliaceae</taxon>
        <taxon>Sesamum</taxon>
    </lineage>
</organism>
<proteinExistence type="predicted"/>
<name>A0AAE2CV38_9LAMI</name>
<evidence type="ECO:0000313" key="3">
    <source>
        <dbReference type="Proteomes" id="UP001293254"/>
    </source>
</evidence>
<dbReference type="Proteomes" id="UP001293254">
    <property type="component" value="Unassembled WGS sequence"/>
</dbReference>